<reference evidence="4 5" key="1">
    <citation type="submission" date="2015-04" db="EMBL/GenBank/DDBJ databases">
        <authorList>
            <person name="Heijne W.H."/>
            <person name="Fedorova N.D."/>
            <person name="Nierman W.C."/>
            <person name="Vollebregt A.W."/>
            <person name="Zhao Z."/>
            <person name="Wu L."/>
            <person name="Kumar M."/>
            <person name="Stam H."/>
            <person name="van den Berg M.A."/>
            <person name="Pel H.J."/>
        </authorList>
    </citation>
    <scope>NUCLEOTIDE SEQUENCE [LARGE SCALE GENOMIC DNA]</scope>
    <source>
        <strain evidence="4 5">CBS 393.64</strain>
    </source>
</reference>
<organism evidence="4 5">
    <name type="scientific">Rasamsonia emersonii (strain ATCC 16479 / CBS 393.64 / IMI 116815)</name>
    <dbReference type="NCBI Taxonomy" id="1408163"/>
    <lineage>
        <taxon>Eukaryota</taxon>
        <taxon>Fungi</taxon>
        <taxon>Dikarya</taxon>
        <taxon>Ascomycota</taxon>
        <taxon>Pezizomycotina</taxon>
        <taxon>Eurotiomycetes</taxon>
        <taxon>Eurotiomycetidae</taxon>
        <taxon>Eurotiales</taxon>
        <taxon>Trichocomaceae</taxon>
        <taxon>Rasamsonia</taxon>
    </lineage>
</organism>
<name>A0A0F4YY83_RASE3</name>
<comment type="caution">
    <text evidence="4">The sequence shown here is derived from an EMBL/GenBank/DDBJ whole genome shotgun (WGS) entry which is preliminary data.</text>
</comment>
<keyword evidence="5" id="KW-1185">Reference proteome</keyword>
<evidence type="ECO:0000313" key="5">
    <source>
        <dbReference type="Proteomes" id="UP000053958"/>
    </source>
</evidence>
<gene>
    <name evidence="4" type="ORF">T310_2777</name>
</gene>
<evidence type="ECO:0000256" key="2">
    <source>
        <dbReference type="SAM" id="SignalP"/>
    </source>
</evidence>
<dbReference type="EMBL" id="LASV01000109">
    <property type="protein sequence ID" value="KKA23184.1"/>
    <property type="molecule type" value="Genomic_DNA"/>
</dbReference>
<dbReference type="GeneID" id="25315128"/>
<dbReference type="Proteomes" id="UP000053958">
    <property type="component" value="Unassembled WGS sequence"/>
</dbReference>
<keyword evidence="2" id="KW-0732">Signal</keyword>
<dbReference type="Pfam" id="PF14040">
    <property type="entry name" value="DNase_NucA_NucB"/>
    <property type="match status" value="1"/>
</dbReference>
<feature type="signal peptide" evidence="2">
    <location>
        <begin position="1"/>
        <end position="23"/>
    </location>
</feature>
<feature type="chain" id="PRO_5002482117" description="Deoxyribonuclease NucA/NucB domain-containing protein" evidence="2">
    <location>
        <begin position="24"/>
        <end position="258"/>
    </location>
</feature>
<dbReference type="AlphaFoldDB" id="A0A0F4YY83"/>
<accession>A0A0F4YY83</accession>
<dbReference type="InterPro" id="IPR029476">
    <property type="entry name" value="DNase_NucA_NucB"/>
</dbReference>
<dbReference type="STRING" id="1408163.A0A0F4YY83"/>
<sequence>MRFSTLVPLLALTLTGLDMLVHATPNHILNWDCSDRMQGTSLEWDKPSDSTKQARSNAAGCGNNNRCSKAPYGSTFECDEFPYKSTKNADHNVAVNRCVPKDQNRRQGALLKNFYYSQGRFSSVGLGGRPGHFQISFSNVGHLQYCKSATGTPDCTNDGNEYDRNGKAHDKKKRDDADSNDGTQDPPNHYLLSDGRDIYVPGGAEIGDHVWTPRARNASLFDEMLDADEPDDSQGLEQYDYMLHNLYLENATIVAVIP</sequence>
<evidence type="ECO:0000259" key="3">
    <source>
        <dbReference type="Pfam" id="PF14040"/>
    </source>
</evidence>
<dbReference type="RefSeq" id="XP_013329796.1">
    <property type="nucleotide sequence ID" value="XM_013474342.1"/>
</dbReference>
<proteinExistence type="predicted"/>
<feature type="compositionally biased region" description="Basic and acidic residues" evidence="1">
    <location>
        <begin position="161"/>
        <end position="177"/>
    </location>
</feature>
<feature type="domain" description="Deoxyribonuclease NucA/NucB" evidence="3">
    <location>
        <begin position="38"/>
        <end position="118"/>
    </location>
</feature>
<dbReference type="OrthoDB" id="2748312at2759"/>
<evidence type="ECO:0000256" key="1">
    <source>
        <dbReference type="SAM" id="MobiDB-lite"/>
    </source>
</evidence>
<evidence type="ECO:0000313" key="4">
    <source>
        <dbReference type="EMBL" id="KKA23184.1"/>
    </source>
</evidence>
<feature type="region of interest" description="Disordered" evidence="1">
    <location>
        <begin position="154"/>
        <end position="193"/>
    </location>
</feature>
<protein>
    <recommendedName>
        <fullName evidence="3">Deoxyribonuclease NucA/NucB domain-containing protein</fullName>
    </recommendedName>
</protein>